<dbReference type="GO" id="GO:0046583">
    <property type="term" value="F:monoatomic cation efflux transmembrane transporter activity"/>
    <property type="evidence" value="ECO:0007669"/>
    <property type="project" value="TreeGrafter"/>
</dbReference>
<keyword evidence="8 13" id="KW-1133">Transmembrane helix</keyword>
<comment type="function">
    <text evidence="1">Efflux system for nickel and cobalt.</text>
</comment>
<evidence type="ECO:0000256" key="5">
    <source>
        <dbReference type="ARBA" id="ARBA00022475"/>
    </source>
</evidence>
<keyword evidence="5" id="KW-1003">Cell membrane</keyword>
<feature type="transmembrane region" description="Helical" evidence="13">
    <location>
        <begin position="161"/>
        <end position="185"/>
    </location>
</feature>
<evidence type="ECO:0000256" key="12">
    <source>
        <dbReference type="ARBA" id="ARBA00023285"/>
    </source>
</evidence>
<dbReference type="GO" id="GO:0010045">
    <property type="term" value="P:response to nickel cation"/>
    <property type="evidence" value="ECO:0007669"/>
    <property type="project" value="TreeGrafter"/>
</dbReference>
<sequence>MSLYDDSFYTSIRILQFLISESDALDIQHTIGPVKSFTYYMGQVIPEGITFEFKKRPSETDPQTNYSKQPSKNKFNNTNEIHPHELNEGWWQTIMLQINDWQAFLKDTMTDFGNEIKKNYWGKSFILFILFSFLYGVIHALGPGHGKSIVSSYFIARPGSYLSGMLMAFVLSTTHALSGAIFALVLKVIFESPVLFSRALPVERVSYALLIAIGLFLFIHAIVEMRKKGNETIPDHSNMKQLFVIAFTTGMIPCPGAAIILTFALSLNIIIAGVTALISMGIGMGLTTSVFAFAAIFSRKTLTSITESSKGFHHMVHGGLSIIGSLVIIMFGIVMFLT</sequence>
<proteinExistence type="inferred from homology"/>
<dbReference type="InterPro" id="IPR051224">
    <property type="entry name" value="NiCoT_RcnA"/>
</dbReference>
<evidence type="ECO:0000256" key="2">
    <source>
        <dbReference type="ARBA" id="ARBA00004651"/>
    </source>
</evidence>
<reference evidence="16" key="1">
    <citation type="submission" date="2012-11" db="EMBL/GenBank/DDBJ databases">
        <authorList>
            <person name="Lucero-Rivera Y.E."/>
            <person name="Tovar-Ramirez D."/>
        </authorList>
    </citation>
    <scope>NUCLEOTIDE SEQUENCE [LARGE SCALE GENOMIC DNA]</scope>
    <source>
        <strain evidence="16">Araruama</strain>
    </source>
</reference>
<feature type="transmembrane region" description="Helical" evidence="13">
    <location>
        <begin position="205"/>
        <end position="223"/>
    </location>
</feature>
<keyword evidence="4 13" id="KW-0813">Transport</keyword>
<keyword evidence="6" id="KW-0533">Nickel</keyword>
<comment type="caution">
    <text evidence="15">The sequence shown here is derived from an EMBL/GenBank/DDBJ whole genome shotgun (WGS) entry which is preliminary data.</text>
</comment>
<keyword evidence="12" id="KW-0170">Cobalt</keyword>
<feature type="transmembrane region" description="Helical" evidence="13">
    <location>
        <begin position="120"/>
        <end position="141"/>
    </location>
</feature>
<dbReference type="Proteomes" id="UP000189670">
    <property type="component" value="Unassembled WGS sequence"/>
</dbReference>
<dbReference type="AlphaFoldDB" id="A0A1V1PDQ5"/>
<evidence type="ECO:0000256" key="11">
    <source>
        <dbReference type="ARBA" id="ARBA00023136"/>
    </source>
</evidence>
<keyword evidence="10" id="KW-0921">Nickel transport</keyword>
<protein>
    <recommendedName>
        <fullName evidence="13">Nickel/cobalt efflux system</fullName>
    </recommendedName>
</protein>
<evidence type="ECO:0000256" key="13">
    <source>
        <dbReference type="RuleBase" id="RU362101"/>
    </source>
</evidence>
<evidence type="ECO:0000256" key="6">
    <source>
        <dbReference type="ARBA" id="ARBA00022596"/>
    </source>
</evidence>
<feature type="transmembrane region" description="Helical" evidence="13">
    <location>
        <begin position="243"/>
        <end position="263"/>
    </location>
</feature>
<keyword evidence="11 13" id="KW-0472">Membrane</keyword>
<evidence type="ECO:0000256" key="9">
    <source>
        <dbReference type="ARBA" id="ARBA00023065"/>
    </source>
</evidence>
<dbReference type="GO" id="GO:0006824">
    <property type="term" value="P:cobalt ion transport"/>
    <property type="evidence" value="ECO:0007669"/>
    <property type="project" value="UniProtKB-KW"/>
</dbReference>
<comment type="similarity">
    <text evidence="13">Belongs to the NiCoT transporter (TC 2.A.52) family.</text>
</comment>
<dbReference type="InterPro" id="IPR011541">
    <property type="entry name" value="Ni/Co_transpt_high_affinity"/>
</dbReference>
<dbReference type="GO" id="GO:0005886">
    <property type="term" value="C:plasma membrane"/>
    <property type="evidence" value="ECO:0007669"/>
    <property type="project" value="UniProtKB-SubCell"/>
</dbReference>
<dbReference type="Pfam" id="PF03824">
    <property type="entry name" value="NicO"/>
    <property type="match status" value="2"/>
</dbReference>
<gene>
    <name evidence="15" type="ORF">OMM_01273</name>
</gene>
<evidence type="ECO:0000256" key="1">
    <source>
        <dbReference type="ARBA" id="ARBA00002510"/>
    </source>
</evidence>
<evidence type="ECO:0000256" key="4">
    <source>
        <dbReference type="ARBA" id="ARBA00022448"/>
    </source>
</evidence>
<name>A0A1V1PDQ5_9BACT</name>
<keyword evidence="9" id="KW-0406">Ion transport</keyword>
<accession>A0A1V1PDQ5</accession>
<feature type="region of interest" description="Disordered" evidence="14">
    <location>
        <begin position="56"/>
        <end position="78"/>
    </location>
</feature>
<feature type="transmembrane region" description="Helical" evidence="13">
    <location>
        <begin position="269"/>
        <end position="297"/>
    </location>
</feature>
<keyword evidence="3" id="KW-0171">Cobalt transport</keyword>
<evidence type="ECO:0000313" key="15">
    <source>
        <dbReference type="EMBL" id="ETR73001.1"/>
    </source>
</evidence>
<dbReference type="EMBL" id="ATBP01000095">
    <property type="protein sequence ID" value="ETR73001.1"/>
    <property type="molecule type" value="Genomic_DNA"/>
</dbReference>
<evidence type="ECO:0000256" key="14">
    <source>
        <dbReference type="SAM" id="MobiDB-lite"/>
    </source>
</evidence>
<dbReference type="PANTHER" id="PTHR40659:SF1">
    <property type="entry name" value="NICKEL_COBALT EFFLUX SYSTEM RCNA"/>
    <property type="match status" value="1"/>
</dbReference>
<feature type="compositionally biased region" description="Polar residues" evidence="14">
    <location>
        <begin position="60"/>
        <end position="78"/>
    </location>
</feature>
<evidence type="ECO:0000256" key="3">
    <source>
        <dbReference type="ARBA" id="ARBA00022426"/>
    </source>
</evidence>
<evidence type="ECO:0000256" key="8">
    <source>
        <dbReference type="ARBA" id="ARBA00022989"/>
    </source>
</evidence>
<feature type="transmembrane region" description="Helical" evidence="13">
    <location>
        <begin position="318"/>
        <end position="337"/>
    </location>
</feature>
<evidence type="ECO:0000256" key="7">
    <source>
        <dbReference type="ARBA" id="ARBA00022692"/>
    </source>
</evidence>
<comment type="subcellular location">
    <subcellularLocation>
        <location evidence="2 13">Cell membrane</location>
        <topology evidence="2 13">Multi-pass membrane protein</topology>
    </subcellularLocation>
</comment>
<evidence type="ECO:0000256" key="10">
    <source>
        <dbReference type="ARBA" id="ARBA00023112"/>
    </source>
</evidence>
<evidence type="ECO:0000313" key="16">
    <source>
        <dbReference type="Proteomes" id="UP000189670"/>
    </source>
</evidence>
<organism evidence="15 16">
    <name type="scientific">Candidatus Magnetoglobus multicellularis str. Araruama</name>
    <dbReference type="NCBI Taxonomy" id="890399"/>
    <lineage>
        <taxon>Bacteria</taxon>
        <taxon>Pseudomonadati</taxon>
        <taxon>Thermodesulfobacteriota</taxon>
        <taxon>Desulfobacteria</taxon>
        <taxon>Desulfobacterales</taxon>
        <taxon>Desulfobacteraceae</taxon>
        <taxon>Candidatus Magnetoglobus</taxon>
    </lineage>
</organism>
<dbReference type="PANTHER" id="PTHR40659">
    <property type="entry name" value="NICKEL/COBALT EFFLUX SYSTEM RCNA"/>
    <property type="match status" value="1"/>
</dbReference>
<dbReference type="GO" id="GO:0015099">
    <property type="term" value="F:nickel cation transmembrane transporter activity"/>
    <property type="evidence" value="ECO:0007669"/>
    <property type="project" value="UniProtKB-UniRule"/>
</dbReference>
<dbReference type="GO" id="GO:0032025">
    <property type="term" value="P:response to cobalt ion"/>
    <property type="evidence" value="ECO:0007669"/>
    <property type="project" value="TreeGrafter"/>
</dbReference>
<keyword evidence="7 13" id="KW-0812">Transmembrane</keyword>